<comment type="similarity">
    <text evidence="1 3">Belongs to the thiolase-like superfamily. Beta-ketoacyl-ACP synthases family.</text>
</comment>
<dbReference type="Pfam" id="PF02801">
    <property type="entry name" value="Ketoacyl-synt_C"/>
    <property type="match status" value="1"/>
</dbReference>
<dbReference type="PROSITE" id="PS52004">
    <property type="entry name" value="KS3_2"/>
    <property type="match status" value="1"/>
</dbReference>
<dbReference type="InterPro" id="IPR000794">
    <property type="entry name" value="Beta-ketoacyl_synthase"/>
</dbReference>
<dbReference type="EMBL" id="MEUA01000063">
    <property type="protein sequence ID" value="OGC12972.1"/>
    <property type="molecule type" value="Genomic_DNA"/>
</dbReference>
<dbReference type="NCBIfam" id="NF005589">
    <property type="entry name" value="PRK07314.1"/>
    <property type="match status" value="1"/>
</dbReference>
<keyword evidence="2 3" id="KW-0808">Transferase</keyword>
<dbReference type="InterPro" id="IPR014031">
    <property type="entry name" value="Ketoacyl_synth_C"/>
</dbReference>
<dbReference type="InterPro" id="IPR016039">
    <property type="entry name" value="Thiolase-like"/>
</dbReference>
<protein>
    <recommendedName>
        <fullName evidence="4">Ketosynthase family 3 (KS3) domain-containing protein</fullName>
    </recommendedName>
</protein>
<feature type="domain" description="Ketosynthase family 3 (KS3)" evidence="4">
    <location>
        <begin position="20"/>
        <end position="429"/>
    </location>
</feature>
<gene>
    <name evidence="5" type="ORF">A2290_04895</name>
</gene>
<dbReference type="SMART" id="SM00825">
    <property type="entry name" value="PKS_KS"/>
    <property type="match status" value="1"/>
</dbReference>
<name>A0A1F4RXS0_UNCSA</name>
<dbReference type="SUPFAM" id="SSF53901">
    <property type="entry name" value="Thiolase-like"/>
    <property type="match status" value="2"/>
</dbReference>
<dbReference type="GO" id="GO:0006633">
    <property type="term" value="P:fatty acid biosynthetic process"/>
    <property type="evidence" value="ECO:0007669"/>
    <property type="project" value="InterPro"/>
</dbReference>
<dbReference type="GO" id="GO:0004315">
    <property type="term" value="F:3-oxoacyl-[acyl-carrier-protein] synthase activity"/>
    <property type="evidence" value="ECO:0007669"/>
    <property type="project" value="InterPro"/>
</dbReference>
<evidence type="ECO:0000256" key="3">
    <source>
        <dbReference type="RuleBase" id="RU003694"/>
    </source>
</evidence>
<dbReference type="CDD" id="cd00834">
    <property type="entry name" value="KAS_I_II"/>
    <property type="match status" value="1"/>
</dbReference>
<dbReference type="InterPro" id="IPR020841">
    <property type="entry name" value="PKS_Beta-ketoAc_synthase_dom"/>
</dbReference>
<accession>A0A1F4RXS0</accession>
<evidence type="ECO:0000256" key="1">
    <source>
        <dbReference type="ARBA" id="ARBA00008467"/>
    </source>
</evidence>
<dbReference type="AlphaFoldDB" id="A0A1F4RXS0"/>
<dbReference type="PROSITE" id="PS00606">
    <property type="entry name" value="KS3_1"/>
    <property type="match status" value="1"/>
</dbReference>
<dbReference type="Pfam" id="PF00109">
    <property type="entry name" value="ketoacyl-synt"/>
    <property type="match status" value="1"/>
</dbReference>
<evidence type="ECO:0000259" key="4">
    <source>
        <dbReference type="PROSITE" id="PS52004"/>
    </source>
</evidence>
<evidence type="ECO:0000313" key="5">
    <source>
        <dbReference type="EMBL" id="OGC12972.1"/>
    </source>
</evidence>
<dbReference type="InterPro" id="IPR018201">
    <property type="entry name" value="Ketoacyl_synth_AS"/>
</dbReference>
<dbReference type="PANTHER" id="PTHR11712">
    <property type="entry name" value="POLYKETIDE SYNTHASE-RELATED"/>
    <property type="match status" value="1"/>
</dbReference>
<organism evidence="5 6">
    <name type="scientific">candidate division WOR-1 bacterium RIFOXYB2_FULL_36_35</name>
    <dbReference type="NCBI Taxonomy" id="1802578"/>
    <lineage>
        <taxon>Bacteria</taxon>
        <taxon>Bacillati</taxon>
        <taxon>Saganbacteria</taxon>
    </lineage>
</organism>
<reference evidence="5 6" key="1">
    <citation type="journal article" date="2016" name="Nat. Commun.">
        <title>Thousands of microbial genomes shed light on interconnected biogeochemical processes in an aquifer system.</title>
        <authorList>
            <person name="Anantharaman K."/>
            <person name="Brown C.T."/>
            <person name="Hug L.A."/>
            <person name="Sharon I."/>
            <person name="Castelle C.J."/>
            <person name="Probst A.J."/>
            <person name="Thomas B.C."/>
            <person name="Singh A."/>
            <person name="Wilkins M.J."/>
            <person name="Karaoz U."/>
            <person name="Brodie E.L."/>
            <person name="Williams K.H."/>
            <person name="Hubbard S.S."/>
            <person name="Banfield J.F."/>
        </authorList>
    </citation>
    <scope>NUCLEOTIDE SEQUENCE [LARGE SCALE GENOMIC DNA]</scope>
</reference>
<evidence type="ECO:0000256" key="2">
    <source>
        <dbReference type="ARBA" id="ARBA00022679"/>
    </source>
</evidence>
<sequence>MLNTIKKHKGGISSSDYDNRGKIVITGIGAIAPNGIGVKSFWKSLKAGVNCIDFITFFDTSNHPTKIAAEIKNFDGTNYFPKEKSKKMARASQLATSAAIEAIEDGKFILKNHEKNKIGIFLGSGAGGLGFYEKEISKIFQNISENVSEDTMSASFAGALLENIRNILGIDGPSLLFSNGCTSANDAIGIATNMINSGILEVALAGGADACITSSIAEAFSCMGALSISNKYDPKSTCRPFNIDRDGFVIGEGAWIFILESEEHALKRGAFIYAEVAGFGATCDAYHATKPLPTGEEDARAIQMALQDANIMPEELSYICAHGTSTPLNDKTETLAIKTALGKHAYFVPVSSIKSMIGHAVGGASAGSIAACAMAIKDNFIPPTINYEKKDPECDLDYVPNTGRKIEVKTALINSIGFGSKNAAVVLKKYS</sequence>
<dbReference type="PANTHER" id="PTHR11712:SF336">
    <property type="entry name" value="3-OXOACYL-[ACYL-CARRIER-PROTEIN] SYNTHASE, MITOCHONDRIAL"/>
    <property type="match status" value="1"/>
</dbReference>
<dbReference type="InterPro" id="IPR014030">
    <property type="entry name" value="Ketoacyl_synth_N"/>
</dbReference>
<comment type="caution">
    <text evidence="5">The sequence shown here is derived from an EMBL/GenBank/DDBJ whole genome shotgun (WGS) entry which is preliminary data.</text>
</comment>
<dbReference type="Gene3D" id="3.40.47.10">
    <property type="match status" value="1"/>
</dbReference>
<proteinExistence type="inferred from homology"/>
<dbReference type="Proteomes" id="UP000177905">
    <property type="component" value="Unassembled WGS sequence"/>
</dbReference>
<evidence type="ECO:0000313" key="6">
    <source>
        <dbReference type="Proteomes" id="UP000177905"/>
    </source>
</evidence>